<dbReference type="GO" id="GO:0003735">
    <property type="term" value="F:structural constituent of ribosome"/>
    <property type="evidence" value="ECO:0007669"/>
    <property type="project" value="InterPro"/>
</dbReference>
<dbReference type="GO" id="GO:0005840">
    <property type="term" value="C:ribosome"/>
    <property type="evidence" value="ECO:0007669"/>
    <property type="project" value="UniProtKB-KW"/>
</dbReference>
<dbReference type="Pfam" id="PF00312">
    <property type="entry name" value="Ribosomal_S15"/>
    <property type="match status" value="1"/>
</dbReference>
<sequence length="332" mass="37535">MPPRLEALQRLGTINQTARLDGRIRGHKHEHLLNSLPVCLRPATNTPRVALLPLIQTANLSQRERKRKAKQDPYRWAQAQQRKNANLKRRGELQAERDALLGDPIWGHKTPFLESLETAAEPKTTTAPDGTTTTTETPRSHFLTDAEMNEVTQHAHALTKPVVGAISAQLGDAPGEAEAQTLHDRRHERAVEALHRITALQNGSRKDRYHFNVRRVVNEFGRHQTDGVVAPKPLPINPSTVEMPERAGPDTGSSEVQIAILTAKIRNLAEALSVNRGYKDIHNKRNLRLMLHKRQKLLRYMERKEKGSGRWTNMIEKLGLTPAMWKGQIELR</sequence>
<feature type="region of interest" description="Disordered" evidence="4">
    <location>
        <begin position="117"/>
        <end position="137"/>
    </location>
</feature>
<dbReference type="InterPro" id="IPR005290">
    <property type="entry name" value="Ribosomal_uS15_bac-type"/>
</dbReference>
<dbReference type="GO" id="GO:0005737">
    <property type="term" value="C:cytoplasm"/>
    <property type="evidence" value="ECO:0007669"/>
    <property type="project" value="UniProtKB-ARBA"/>
</dbReference>
<evidence type="ECO:0000256" key="1">
    <source>
        <dbReference type="ARBA" id="ARBA00008434"/>
    </source>
</evidence>
<dbReference type="VEuPathDB" id="FungiDB:CCM_08523"/>
<dbReference type="Gene3D" id="1.10.287.10">
    <property type="entry name" value="S15/NS1, RNA-binding"/>
    <property type="match status" value="1"/>
</dbReference>
<dbReference type="PANTHER" id="PTHR23321:SF26">
    <property type="entry name" value="SMALL RIBOSOMAL SUBUNIT PROTEIN US15M"/>
    <property type="match status" value="1"/>
</dbReference>
<dbReference type="OrthoDB" id="441444at2759"/>
<dbReference type="InterPro" id="IPR000589">
    <property type="entry name" value="Ribosomal_uS15"/>
</dbReference>
<dbReference type="VEuPathDB" id="FungiDB:A9K55_002039"/>
<keyword evidence="3" id="KW-0687">Ribonucleoprotein</keyword>
<protein>
    <submittedName>
        <fullName evidence="5">Ribosomal S15</fullName>
    </submittedName>
</protein>
<organism evidence="5 6">
    <name type="scientific">Cordyceps militaris</name>
    <name type="common">Caterpillar fungus</name>
    <name type="synonym">Clavaria militaris</name>
    <dbReference type="NCBI Taxonomy" id="73501"/>
    <lineage>
        <taxon>Eukaryota</taxon>
        <taxon>Fungi</taxon>
        <taxon>Dikarya</taxon>
        <taxon>Ascomycota</taxon>
        <taxon>Pezizomycotina</taxon>
        <taxon>Sordariomycetes</taxon>
        <taxon>Hypocreomycetidae</taxon>
        <taxon>Hypocreales</taxon>
        <taxon>Cordycipitaceae</taxon>
        <taxon>Cordyceps</taxon>
    </lineage>
</organism>
<dbReference type="SUPFAM" id="SSF47060">
    <property type="entry name" value="S15/NS1 RNA-binding domain"/>
    <property type="match status" value="1"/>
</dbReference>
<evidence type="ECO:0000313" key="6">
    <source>
        <dbReference type="Proteomes" id="UP000323067"/>
    </source>
</evidence>
<comment type="similarity">
    <text evidence="1">Belongs to the universal ribosomal protein uS15 family.</text>
</comment>
<dbReference type="AlphaFoldDB" id="A0A2H4SQV2"/>
<dbReference type="Proteomes" id="UP000323067">
    <property type="component" value="Chromosome iii"/>
</dbReference>
<accession>A0A2H4SQV2</accession>
<gene>
    <name evidence="5" type="ORF">A9K55_002039</name>
</gene>
<dbReference type="CDD" id="cd00353">
    <property type="entry name" value="Ribosomal_S15p_S13e"/>
    <property type="match status" value="1"/>
</dbReference>
<dbReference type="SMART" id="SM01387">
    <property type="entry name" value="Ribosomal_S15"/>
    <property type="match status" value="1"/>
</dbReference>
<evidence type="ECO:0000256" key="2">
    <source>
        <dbReference type="ARBA" id="ARBA00022980"/>
    </source>
</evidence>
<dbReference type="GO" id="GO:0006412">
    <property type="term" value="P:translation"/>
    <property type="evidence" value="ECO:0007669"/>
    <property type="project" value="InterPro"/>
</dbReference>
<dbReference type="PANTHER" id="PTHR23321">
    <property type="entry name" value="RIBOSOMAL PROTEIN S15, BACTERIAL AND ORGANELLAR"/>
    <property type="match status" value="1"/>
</dbReference>
<feature type="region of interest" description="Disordered" evidence="4">
    <location>
        <begin position="62"/>
        <end position="90"/>
    </location>
</feature>
<dbReference type="GO" id="GO:1990904">
    <property type="term" value="C:ribonucleoprotein complex"/>
    <property type="evidence" value="ECO:0007669"/>
    <property type="project" value="UniProtKB-KW"/>
</dbReference>
<evidence type="ECO:0000313" key="5">
    <source>
        <dbReference type="EMBL" id="ATY65473.1"/>
    </source>
</evidence>
<evidence type="ECO:0000256" key="3">
    <source>
        <dbReference type="ARBA" id="ARBA00023274"/>
    </source>
</evidence>
<reference evidence="5 6" key="1">
    <citation type="journal article" date="2017" name="BMC Genomics">
        <title>Chromosome level assembly and secondary metabolite potential of the parasitic fungus Cordyceps militaris.</title>
        <authorList>
            <person name="Kramer G.J."/>
            <person name="Nodwell J.R."/>
        </authorList>
    </citation>
    <scope>NUCLEOTIDE SEQUENCE [LARGE SCALE GENOMIC DNA]</scope>
    <source>
        <strain evidence="5 6">ATCC 34164</strain>
    </source>
</reference>
<keyword evidence="2" id="KW-0689">Ribosomal protein</keyword>
<evidence type="ECO:0000256" key="4">
    <source>
        <dbReference type="SAM" id="MobiDB-lite"/>
    </source>
</evidence>
<dbReference type="EMBL" id="CP023326">
    <property type="protein sequence ID" value="ATY65473.1"/>
    <property type="molecule type" value="Genomic_DNA"/>
</dbReference>
<proteinExistence type="inferred from homology"/>
<dbReference type="InterPro" id="IPR009068">
    <property type="entry name" value="uS15_NS1_RNA-bd_sf"/>
</dbReference>
<name>A0A2H4SQV2_CORMI</name>